<evidence type="ECO:0000313" key="6">
    <source>
        <dbReference type="Proteomes" id="UP000287519"/>
    </source>
</evidence>
<keyword evidence="2" id="KW-0547">Nucleotide-binding</keyword>
<organism evidence="5 6">
    <name type="scientific">Rhodococcus wratislaviensis</name>
    <name type="common">Tsukamurella wratislaviensis</name>
    <dbReference type="NCBI Taxonomy" id="44752"/>
    <lineage>
        <taxon>Bacteria</taxon>
        <taxon>Bacillati</taxon>
        <taxon>Actinomycetota</taxon>
        <taxon>Actinomycetes</taxon>
        <taxon>Mycobacteriales</taxon>
        <taxon>Nocardiaceae</taxon>
        <taxon>Rhodococcus</taxon>
    </lineage>
</organism>
<sequence>MTTTPPASPPLPADLESLLHRLRLPHIRRAAPDVLATARAQRWEPAEVLKALLAEEAAGRERSALATRRAVAAFPTGKTFDAWKPELSSIPAPTQQALRTLEWIERRENLVVCGPSGTGKTFFLEALGQYAVERGRKVLWFTLEDLGALIRRHRADDSVSGALTKLLRADLVVIDDIGLLPVAADAAEGLYRLVDAAYEKRALALSSNLHPSGFDELMPKTLATATVDRLMHHAHLCQTSGDSVRMSQALAGTGTTPLI</sequence>
<dbReference type="InterPro" id="IPR028350">
    <property type="entry name" value="DNAC/IstB-like"/>
</dbReference>
<name>A0A402C6W5_RHOWR</name>
<comment type="caution">
    <text evidence="5">The sequence shown here is derived from an EMBL/GenBank/DDBJ whole genome shotgun (WGS) entry which is preliminary data.</text>
</comment>
<dbReference type="SMART" id="SM00382">
    <property type="entry name" value="AAA"/>
    <property type="match status" value="1"/>
</dbReference>
<dbReference type="NCBIfam" id="NF038214">
    <property type="entry name" value="IS21_help_AAA"/>
    <property type="match status" value="1"/>
</dbReference>
<dbReference type="PIRSF" id="PIRSF003073">
    <property type="entry name" value="DNAC_TnpB_IstB"/>
    <property type="match status" value="1"/>
</dbReference>
<keyword evidence="6" id="KW-1185">Reference proteome</keyword>
<dbReference type="GO" id="GO:0006260">
    <property type="term" value="P:DNA replication"/>
    <property type="evidence" value="ECO:0007669"/>
    <property type="project" value="TreeGrafter"/>
</dbReference>
<dbReference type="Pfam" id="PF01695">
    <property type="entry name" value="IstB_IS21"/>
    <property type="match status" value="1"/>
</dbReference>
<dbReference type="CDD" id="cd00009">
    <property type="entry name" value="AAA"/>
    <property type="match status" value="1"/>
</dbReference>
<dbReference type="OrthoDB" id="9773429at2"/>
<evidence type="ECO:0000313" key="5">
    <source>
        <dbReference type="EMBL" id="GCE39360.1"/>
    </source>
</evidence>
<dbReference type="PANTHER" id="PTHR30050:SF4">
    <property type="entry name" value="ATP-BINDING PROTEIN RV3427C IN INSERTION SEQUENCE-RELATED"/>
    <property type="match status" value="1"/>
</dbReference>
<dbReference type="Gene3D" id="3.40.50.300">
    <property type="entry name" value="P-loop containing nucleotide triphosphate hydrolases"/>
    <property type="match status" value="1"/>
</dbReference>
<dbReference type="GO" id="GO:0005524">
    <property type="term" value="F:ATP binding"/>
    <property type="evidence" value="ECO:0007669"/>
    <property type="project" value="UniProtKB-KW"/>
</dbReference>
<reference evidence="5 6" key="1">
    <citation type="submission" date="2018-11" db="EMBL/GenBank/DDBJ databases">
        <title>Microbial catabolism of amino acid.</title>
        <authorList>
            <person name="Hibi M."/>
            <person name="Ogawa J."/>
        </authorList>
    </citation>
    <scope>NUCLEOTIDE SEQUENCE [LARGE SCALE GENOMIC DNA]</scope>
    <source>
        <strain evidence="5 6">C31-06</strain>
    </source>
</reference>
<evidence type="ECO:0000256" key="2">
    <source>
        <dbReference type="ARBA" id="ARBA00022741"/>
    </source>
</evidence>
<evidence type="ECO:0000256" key="3">
    <source>
        <dbReference type="ARBA" id="ARBA00022840"/>
    </source>
</evidence>
<dbReference type="InterPro" id="IPR002611">
    <property type="entry name" value="IstB_ATP-bd"/>
</dbReference>
<dbReference type="Proteomes" id="UP000287519">
    <property type="component" value="Unassembled WGS sequence"/>
</dbReference>
<dbReference type="EMBL" id="BHYM01000026">
    <property type="protein sequence ID" value="GCE39360.1"/>
    <property type="molecule type" value="Genomic_DNA"/>
</dbReference>
<accession>A0A402C6W5</accession>
<dbReference type="InterPro" id="IPR027417">
    <property type="entry name" value="P-loop_NTPase"/>
</dbReference>
<dbReference type="RefSeq" id="WP_124391793.1">
    <property type="nucleotide sequence ID" value="NZ_BHYM01000026.1"/>
</dbReference>
<keyword evidence="3" id="KW-0067">ATP-binding</keyword>
<protein>
    <submittedName>
        <fullName evidence="5">Mobile element protein</fullName>
    </submittedName>
</protein>
<dbReference type="InterPro" id="IPR003593">
    <property type="entry name" value="AAA+_ATPase"/>
</dbReference>
<evidence type="ECO:0000259" key="4">
    <source>
        <dbReference type="SMART" id="SM00382"/>
    </source>
</evidence>
<dbReference type="SUPFAM" id="SSF52540">
    <property type="entry name" value="P-loop containing nucleoside triphosphate hydrolases"/>
    <property type="match status" value="1"/>
</dbReference>
<gene>
    <name evidence="5" type="ORF">Rhow_002884</name>
</gene>
<comment type="similarity">
    <text evidence="1">Belongs to the IS21/IS1162 putative ATP-binding protein family.</text>
</comment>
<dbReference type="AlphaFoldDB" id="A0A402C6W5"/>
<dbReference type="InterPro" id="IPR047661">
    <property type="entry name" value="IstB"/>
</dbReference>
<evidence type="ECO:0000256" key="1">
    <source>
        <dbReference type="ARBA" id="ARBA00008059"/>
    </source>
</evidence>
<dbReference type="PANTHER" id="PTHR30050">
    <property type="entry name" value="CHROMOSOMAL REPLICATION INITIATOR PROTEIN DNAA"/>
    <property type="match status" value="1"/>
</dbReference>
<proteinExistence type="inferred from homology"/>
<feature type="domain" description="AAA+ ATPase" evidence="4">
    <location>
        <begin position="106"/>
        <end position="237"/>
    </location>
</feature>